<dbReference type="Proteomes" id="UP000660262">
    <property type="component" value="Unassembled WGS sequence"/>
</dbReference>
<accession>A0A830HMW2</accession>
<reference evidence="1" key="1">
    <citation type="submission" date="2020-10" db="EMBL/GenBank/DDBJ databases">
        <title>Unveiling of a novel bifunctional photoreceptor, Dualchrome1, isolated from a cosmopolitan green alga.</title>
        <authorList>
            <person name="Suzuki S."/>
            <person name="Kawachi M."/>
        </authorList>
    </citation>
    <scope>NUCLEOTIDE SEQUENCE</scope>
    <source>
        <strain evidence="1">NIES 2893</strain>
    </source>
</reference>
<protein>
    <submittedName>
        <fullName evidence="1">Uncharacterized protein</fullName>
    </submittedName>
</protein>
<proteinExistence type="predicted"/>
<organism evidence="1 2">
    <name type="scientific">Pycnococcus provasolii</name>
    <dbReference type="NCBI Taxonomy" id="41880"/>
    <lineage>
        <taxon>Eukaryota</taxon>
        <taxon>Viridiplantae</taxon>
        <taxon>Chlorophyta</taxon>
        <taxon>Pseudoscourfieldiophyceae</taxon>
        <taxon>Pseudoscourfieldiales</taxon>
        <taxon>Pycnococcaceae</taxon>
        <taxon>Pycnococcus</taxon>
    </lineage>
</organism>
<gene>
    <name evidence="1" type="ORF">PPROV_000562500</name>
</gene>
<dbReference type="AlphaFoldDB" id="A0A830HMW2"/>
<dbReference type="EMBL" id="BNJQ01000014">
    <property type="protein sequence ID" value="GHP06881.1"/>
    <property type="molecule type" value="Genomic_DNA"/>
</dbReference>
<keyword evidence="2" id="KW-1185">Reference proteome</keyword>
<sequence>MMNKSMVGQIAASKSPRSRILLRKWTSHPRCWYLELLEVEMEVVTSGEHTLRVNDAAVEHQSRGASRGVAVDAKVPLASFERRRLARSALPPREGHAASWEQAEVVVAGT</sequence>
<comment type="caution">
    <text evidence="1">The sequence shown here is derived from an EMBL/GenBank/DDBJ whole genome shotgun (WGS) entry which is preliminary data.</text>
</comment>
<evidence type="ECO:0000313" key="2">
    <source>
        <dbReference type="Proteomes" id="UP000660262"/>
    </source>
</evidence>
<evidence type="ECO:0000313" key="1">
    <source>
        <dbReference type="EMBL" id="GHP06881.1"/>
    </source>
</evidence>
<name>A0A830HMW2_9CHLO</name>